<accession>A0A2T5XWD8</accession>
<evidence type="ECO:0000313" key="2">
    <source>
        <dbReference type="Proteomes" id="UP000243985"/>
    </source>
</evidence>
<gene>
    <name evidence="1" type="ORF">C8P65_10375</name>
</gene>
<dbReference type="Proteomes" id="UP000243985">
    <property type="component" value="Unassembled WGS sequence"/>
</dbReference>
<reference evidence="1 2" key="1">
    <citation type="submission" date="2018-04" db="EMBL/GenBank/DDBJ databases">
        <title>Genomic Encyclopedia of Archaeal and Bacterial Type Strains, Phase II (KMG-II): from individual species to whole genera.</title>
        <authorList>
            <person name="Goeker M."/>
        </authorList>
    </citation>
    <scope>NUCLEOTIDE SEQUENCE [LARGE SCALE GENOMIC DNA]</scope>
    <source>
        <strain evidence="1 2">DSM 22902</strain>
    </source>
</reference>
<name>A0A2T5XWD8_9FLAO</name>
<organism evidence="1 2">
    <name type="scientific">Capnocytophaga leadbetteri</name>
    <dbReference type="NCBI Taxonomy" id="327575"/>
    <lineage>
        <taxon>Bacteria</taxon>
        <taxon>Pseudomonadati</taxon>
        <taxon>Bacteroidota</taxon>
        <taxon>Flavobacteriia</taxon>
        <taxon>Flavobacteriales</taxon>
        <taxon>Flavobacteriaceae</taxon>
        <taxon>Capnocytophaga</taxon>
    </lineage>
</organism>
<sequence>MDNINRHIPGTIKVEGREFLYVADDGEDFFRKKKRSKVKKETLFSKLTSLFFMAKEGGALTENCKIWLPTNELFHGLSYKGDIEGWRKGITLGAKHLGLLTAKISGENIEISDGRIYALSDCKVEFY</sequence>
<comment type="caution">
    <text evidence="1">The sequence shown here is derived from an EMBL/GenBank/DDBJ whole genome shotgun (WGS) entry which is preliminary data.</text>
</comment>
<protein>
    <submittedName>
        <fullName evidence="1">Uncharacterized protein</fullName>
    </submittedName>
</protein>
<dbReference type="GeneID" id="84580269"/>
<dbReference type="EMBL" id="QBKG01000003">
    <property type="protein sequence ID" value="PTX07707.1"/>
    <property type="molecule type" value="Genomic_DNA"/>
</dbReference>
<dbReference type="AlphaFoldDB" id="A0A2T5XWD8"/>
<proteinExistence type="predicted"/>
<dbReference type="RefSeq" id="WP_107781648.1">
    <property type="nucleotide sequence ID" value="NZ_QBKG01000003.1"/>
</dbReference>
<evidence type="ECO:0000313" key="1">
    <source>
        <dbReference type="EMBL" id="PTX07707.1"/>
    </source>
</evidence>